<dbReference type="Proteomes" id="UP000316714">
    <property type="component" value="Unassembled WGS sequence"/>
</dbReference>
<proteinExistence type="predicted"/>
<evidence type="ECO:0000313" key="3">
    <source>
        <dbReference type="Proteomes" id="UP000316714"/>
    </source>
</evidence>
<evidence type="ECO:0008006" key="4">
    <source>
        <dbReference type="Google" id="ProtNLM"/>
    </source>
</evidence>
<accession>A0A5C5VC40</accession>
<dbReference type="RefSeq" id="WP_146561312.1">
    <property type="nucleotide sequence ID" value="NZ_SIHJ01000001.1"/>
</dbReference>
<name>A0A5C5VC40_9BACT</name>
<evidence type="ECO:0000313" key="2">
    <source>
        <dbReference type="EMBL" id="TWT35272.1"/>
    </source>
</evidence>
<keyword evidence="3" id="KW-1185">Reference proteome</keyword>
<evidence type="ECO:0000256" key="1">
    <source>
        <dbReference type="SAM" id="SignalP"/>
    </source>
</evidence>
<protein>
    <recommendedName>
        <fullName evidence="4">PEP-CTERM protein-sorting domain-containing protein</fullName>
    </recommendedName>
</protein>
<reference evidence="2 3" key="1">
    <citation type="submission" date="2019-02" db="EMBL/GenBank/DDBJ databases">
        <title>Deep-cultivation of Planctomycetes and their phenomic and genomic characterization uncovers novel biology.</title>
        <authorList>
            <person name="Wiegand S."/>
            <person name="Jogler M."/>
            <person name="Boedeker C."/>
            <person name="Pinto D."/>
            <person name="Vollmers J."/>
            <person name="Rivas-Marin E."/>
            <person name="Kohn T."/>
            <person name="Peeters S.H."/>
            <person name="Heuer A."/>
            <person name="Rast P."/>
            <person name="Oberbeckmann S."/>
            <person name="Bunk B."/>
            <person name="Jeske O."/>
            <person name="Meyerdierks A."/>
            <person name="Storesund J.E."/>
            <person name="Kallscheuer N."/>
            <person name="Luecker S."/>
            <person name="Lage O.M."/>
            <person name="Pohl T."/>
            <person name="Merkel B.J."/>
            <person name="Hornburger P."/>
            <person name="Mueller R.-W."/>
            <person name="Bruemmer F."/>
            <person name="Labrenz M."/>
            <person name="Spormann A.M."/>
            <person name="Op Den Camp H."/>
            <person name="Overmann J."/>
            <person name="Amann R."/>
            <person name="Jetten M.S.M."/>
            <person name="Mascher T."/>
            <person name="Medema M.H."/>
            <person name="Devos D.P."/>
            <person name="Kaster A.-K."/>
            <person name="Ovreas L."/>
            <person name="Rohde M."/>
            <person name="Galperin M.Y."/>
            <person name="Jogler C."/>
        </authorList>
    </citation>
    <scope>NUCLEOTIDE SEQUENCE [LARGE SCALE GENOMIC DNA]</scope>
    <source>
        <strain evidence="2 3">KOR34</strain>
    </source>
</reference>
<keyword evidence="1" id="KW-0732">Signal</keyword>
<dbReference type="OrthoDB" id="229586at2"/>
<sequence precursor="true">MNPKHSLTSIGIALVISAPLFAADISLTADDGFGASSFNSAGNWSDSLAPALGNDYFTGDFRVRTPADGGSYTFGGDSLTVNNTGDPLFGLSYKGTGDTGTITVANLILDGGSINHINGGGDIFNLAGAISVVSDSVIYAKQGPINVLADLSGSATITNPGSDDAGRTLTLQSSSNTFNGSIVNSGRFALADGANLNFVIGASGVNNSVTGVGPETVFNGLFNFDLSGASAALGDSWMIAGADNQSFGDSFAVAGFTANGDVWSNGAYRFSESTGVLSVVPEPASALMGIVAGLGLVTVRRKRS</sequence>
<feature type="chain" id="PRO_5023130428" description="PEP-CTERM protein-sorting domain-containing protein" evidence="1">
    <location>
        <begin position="23"/>
        <end position="304"/>
    </location>
</feature>
<dbReference type="AlphaFoldDB" id="A0A5C5VC40"/>
<feature type="signal peptide" evidence="1">
    <location>
        <begin position="1"/>
        <end position="22"/>
    </location>
</feature>
<dbReference type="EMBL" id="SIHJ01000001">
    <property type="protein sequence ID" value="TWT35272.1"/>
    <property type="molecule type" value="Genomic_DNA"/>
</dbReference>
<gene>
    <name evidence="2" type="ORF">KOR34_01600</name>
</gene>
<comment type="caution">
    <text evidence="2">The sequence shown here is derived from an EMBL/GenBank/DDBJ whole genome shotgun (WGS) entry which is preliminary data.</text>
</comment>
<organism evidence="2 3">
    <name type="scientific">Posidoniimonas corsicana</name>
    <dbReference type="NCBI Taxonomy" id="1938618"/>
    <lineage>
        <taxon>Bacteria</taxon>
        <taxon>Pseudomonadati</taxon>
        <taxon>Planctomycetota</taxon>
        <taxon>Planctomycetia</taxon>
        <taxon>Pirellulales</taxon>
        <taxon>Lacipirellulaceae</taxon>
        <taxon>Posidoniimonas</taxon>
    </lineage>
</organism>